<comment type="catalytic activity">
    <reaction evidence="4">
        <text>5-diphospho-1D-myo-inositol 1,2,3,4,6-pentakisphosphate + H2O = 1D-myo-inositol hexakisphosphate + phosphate + H(+)</text>
        <dbReference type="Rhea" id="RHEA:22384"/>
        <dbReference type="ChEBI" id="CHEBI:15377"/>
        <dbReference type="ChEBI" id="CHEBI:15378"/>
        <dbReference type="ChEBI" id="CHEBI:43474"/>
        <dbReference type="ChEBI" id="CHEBI:58130"/>
        <dbReference type="ChEBI" id="CHEBI:58628"/>
        <dbReference type="EC" id="3.6.1.52"/>
    </reaction>
    <physiologicalReaction direction="left-to-right" evidence="4">
        <dbReference type="Rhea" id="RHEA:22385"/>
    </physiologicalReaction>
</comment>
<dbReference type="GO" id="GO:0052840">
    <property type="term" value="F:inositol diphosphate tetrakisphosphate diphosphatase activity"/>
    <property type="evidence" value="ECO:0007669"/>
    <property type="project" value="TreeGrafter"/>
</dbReference>
<evidence type="ECO:0000259" key="9">
    <source>
        <dbReference type="PROSITE" id="PS50054"/>
    </source>
</evidence>
<dbReference type="Gene3D" id="3.90.190.10">
    <property type="entry name" value="Protein tyrosine phosphatase superfamily"/>
    <property type="match status" value="1"/>
</dbReference>
<name>A0AAF0J4T7_9BASI</name>
<feature type="region of interest" description="Disordered" evidence="8">
    <location>
        <begin position="1"/>
        <end position="63"/>
    </location>
</feature>
<evidence type="ECO:0000256" key="1">
    <source>
        <dbReference type="ARBA" id="ARBA00012527"/>
    </source>
</evidence>
<gene>
    <name evidence="10" type="primary">SIW14</name>
    <name evidence="10" type="ORF">MCUN1_000203</name>
</gene>
<dbReference type="Pfam" id="PF03162">
    <property type="entry name" value="Y_phosphatase2"/>
    <property type="match status" value="1"/>
</dbReference>
<protein>
    <recommendedName>
        <fullName evidence="1">diphosphoinositol-polyphosphate diphosphatase</fullName>
        <ecNumber evidence="1">3.6.1.52</ecNumber>
    </recommendedName>
</protein>
<keyword evidence="11" id="KW-1185">Reference proteome</keyword>
<dbReference type="GO" id="GO:0016791">
    <property type="term" value="F:phosphatase activity"/>
    <property type="evidence" value="ECO:0007669"/>
    <property type="project" value="InterPro"/>
</dbReference>
<dbReference type="EMBL" id="CP119877">
    <property type="protein sequence ID" value="WFD33390.1"/>
    <property type="molecule type" value="Genomic_DNA"/>
</dbReference>
<evidence type="ECO:0000256" key="2">
    <source>
        <dbReference type="ARBA" id="ARBA00022801"/>
    </source>
</evidence>
<organism evidence="10 11">
    <name type="scientific">Malassezia cuniculi</name>
    <dbReference type="NCBI Taxonomy" id="948313"/>
    <lineage>
        <taxon>Eukaryota</taxon>
        <taxon>Fungi</taxon>
        <taxon>Dikarya</taxon>
        <taxon>Basidiomycota</taxon>
        <taxon>Ustilaginomycotina</taxon>
        <taxon>Malasseziomycetes</taxon>
        <taxon>Malasseziales</taxon>
        <taxon>Malasseziaceae</taxon>
        <taxon>Malassezia</taxon>
    </lineage>
</organism>
<dbReference type="EC" id="3.6.1.52" evidence="1"/>
<comment type="similarity">
    <text evidence="3">Belongs to the protein-tyrosine phosphatase family. Atypical dual-specificity phosphatase Siw14-like subfamily.</text>
</comment>
<evidence type="ECO:0000256" key="7">
    <source>
        <dbReference type="ARBA" id="ARBA00048424"/>
    </source>
</evidence>
<comment type="catalytic activity">
    <reaction evidence="5">
        <text>3,5-bis(diphospho)-1D-myo-inositol 1,2,4,6-tetrakisphosphate + H2O = 3-diphospho-1D-myo-inositol 1,2,4,5,6-pentakisphosphate + phosphate + 2 H(+)</text>
        <dbReference type="Rhea" id="RHEA:56312"/>
        <dbReference type="ChEBI" id="CHEBI:15377"/>
        <dbReference type="ChEBI" id="CHEBI:15378"/>
        <dbReference type="ChEBI" id="CHEBI:43474"/>
        <dbReference type="ChEBI" id="CHEBI:140372"/>
        <dbReference type="ChEBI" id="CHEBI:140374"/>
        <dbReference type="EC" id="3.6.1.52"/>
    </reaction>
    <physiologicalReaction direction="left-to-right" evidence="5">
        <dbReference type="Rhea" id="RHEA:56313"/>
    </physiologicalReaction>
</comment>
<sequence>MGKEDGVETQSDYSALFCRPPTGGQPPAQPEHLAFLHRILRDNKPDSSPSESDSQTDNGDALSDVRSVSASLVLDDEDAELIPPENFAMVNSWLYRSSFPKKKHFSFLKTLGLRSVLTLILEDYPEQNINFLDENGITFFQYGIPGNKEPFVQIPDETITAALTTILDRRNHPMLIHCNKGKHRTGCLVGCLRKLQQWSLTMIFDEYRRFSFPKPRSMDQEFIELYPEQAVWPLVDRQWLPRWNMLVLNERLLEQKSPDEYAHEIELMRGM</sequence>
<dbReference type="GO" id="GO:0005737">
    <property type="term" value="C:cytoplasm"/>
    <property type="evidence" value="ECO:0007669"/>
    <property type="project" value="TreeGrafter"/>
</dbReference>
<dbReference type="FunFam" id="3.90.190.10:FF:000024">
    <property type="entry name" value="probable tyrosine-protein phosphatase At1g05000"/>
    <property type="match status" value="1"/>
</dbReference>
<dbReference type="SUPFAM" id="SSF52799">
    <property type="entry name" value="(Phosphotyrosine protein) phosphatases II"/>
    <property type="match status" value="1"/>
</dbReference>
<evidence type="ECO:0000313" key="10">
    <source>
        <dbReference type="EMBL" id="WFD33390.1"/>
    </source>
</evidence>
<dbReference type="Proteomes" id="UP001219933">
    <property type="component" value="Chromosome 1"/>
</dbReference>
<proteinExistence type="inferred from homology"/>
<dbReference type="PRINTS" id="PR01911">
    <property type="entry name" value="PFDSPHPHTASE"/>
</dbReference>
<evidence type="ECO:0000256" key="4">
    <source>
        <dbReference type="ARBA" id="ARBA00047342"/>
    </source>
</evidence>
<dbReference type="InterPro" id="IPR020422">
    <property type="entry name" value="TYR_PHOSPHATASE_DUAL_dom"/>
</dbReference>
<evidence type="ECO:0000256" key="8">
    <source>
        <dbReference type="SAM" id="MobiDB-lite"/>
    </source>
</evidence>
<keyword evidence="2 10" id="KW-0378">Hydrolase</keyword>
<dbReference type="PROSITE" id="PS00383">
    <property type="entry name" value="TYR_PHOSPHATASE_1"/>
    <property type="match status" value="1"/>
</dbReference>
<comment type="catalytic activity">
    <reaction evidence="6">
        <text>1,5-bis(diphospho)-1D-myo-inositol 2,3,4,6-tetrakisphosphate + H2O = 1-diphospho-1D-myo-inositol 2,3,4,5,6-pentakisphosphate + phosphate + 2 H(+)</text>
        <dbReference type="Rhea" id="RHEA:79699"/>
        <dbReference type="ChEBI" id="CHEBI:15377"/>
        <dbReference type="ChEBI" id="CHEBI:15378"/>
        <dbReference type="ChEBI" id="CHEBI:43474"/>
        <dbReference type="ChEBI" id="CHEBI:74946"/>
        <dbReference type="ChEBI" id="CHEBI:77983"/>
        <dbReference type="EC" id="3.6.1.52"/>
    </reaction>
    <physiologicalReaction direction="left-to-right" evidence="6">
        <dbReference type="Rhea" id="RHEA:79700"/>
    </physiologicalReaction>
</comment>
<dbReference type="InterPro" id="IPR004861">
    <property type="entry name" value="Siw14-like"/>
</dbReference>
<dbReference type="PROSITE" id="PS50054">
    <property type="entry name" value="TYR_PHOSPHATASE_DUAL"/>
    <property type="match status" value="1"/>
</dbReference>
<evidence type="ECO:0000256" key="6">
    <source>
        <dbReference type="ARBA" id="ARBA00047927"/>
    </source>
</evidence>
<reference evidence="10" key="1">
    <citation type="submission" date="2023-03" db="EMBL/GenBank/DDBJ databases">
        <title>Mating type loci evolution in Malassezia.</title>
        <authorList>
            <person name="Coelho M.A."/>
        </authorList>
    </citation>
    <scope>NUCLEOTIDE SEQUENCE</scope>
    <source>
        <strain evidence="10">CBS 11721</strain>
    </source>
</reference>
<evidence type="ECO:0000256" key="5">
    <source>
        <dbReference type="ARBA" id="ARBA00047562"/>
    </source>
</evidence>
<dbReference type="CDD" id="cd14528">
    <property type="entry name" value="PFA-DSP_Siw14"/>
    <property type="match status" value="1"/>
</dbReference>
<dbReference type="InterPro" id="IPR020428">
    <property type="entry name" value="PFA-DSPs"/>
</dbReference>
<accession>A0AAF0J4T7</accession>
<dbReference type="PANTHER" id="PTHR31126">
    <property type="entry name" value="TYROSINE-PROTEIN PHOSPHATASE"/>
    <property type="match status" value="1"/>
</dbReference>
<dbReference type="AlphaFoldDB" id="A0AAF0J4T7"/>
<feature type="domain" description="Tyrosine-protein phosphatase" evidence="9">
    <location>
        <begin position="86"/>
        <end position="238"/>
    </location>
</feature>
<dbReference type="InterPro" id="IPR016130">
    <property type="entry name" value="Tyr_Pase_AS"/>
</dbReference>
<evidence type="ECO:0000313" key="11">
    <source>
        <dbReference type="Proteomes" id="UP001219933"/>
    </source>
</evidence>
<evidence type="ECO:0000256" key="3">
    <source>
        <dbReference type="ARBA" id="ARBA00044949"/>
    </source>
</evidence>
<comment type="catalytic activity">
    <reaction evidence="7">
        <text>6-diphospho-1D-myo-inositol pentakisphosphate + H2O = 1D-myo-inositol hexakisphosphate + phosphate + H(+)</text>
        <dbReference type="Rhea" id="RHEA:79703"/>
        <dbReference type="ChEBI" id="CHEBI:15377"/>
        <dbReference type="ChEBI" id="CHEBI:15378"/>
        <dbReference type="ChEBI" id="CHEBI:43474"/>
        <dbReference type="ChEBI" id="CHEBI:58130"/>
        <dbReference type="ChEBI" id="CHEBI:230534"/>
        <dbReference type="EC" id="3.6.1.52"/>
    </reaction>
    <physiologicalReaction direction="left-to-right" evidence="7">
        <dbReference type="Rhea" id="RHEA:79704"/>
    </physiologicalReaction>
</comment>
<dbReference type="InterPro" id="IPR029021">
    <property type="entry name" value="Prot-tyrosine_phosphatase-like"/>
</dbReference>
<dbReference type="PANTHER" id="PTHR31126:SF48">
    <property type="entry name" value="INOSITOL PHOSPHATASE SIW14"/>
    <property type="match status" value="1"/>
</dbReference>
<feature type="compositionally biased region" description="Polar residues" evidence="8">
    <location>
        <begin position="46"/>
        <end position="58"/>
    </location>
</feature>